<dbReference type="SMART" id="SM00978">
    <property type="entry name" value="Tim44"/>
    <property type="match status" value="1"/>
</dbReference>
<reference evidence="5" key="1">
    <citation type="submission" date="2017-06" db="EMBL/GenBank/DDBJ databases">
        <authorList>
            <person name="Varghese N."/>
            <person name="Submissions S."/>
        </authorList>
    </citation>
    <scope>NUCLEOTIDE SEQUENCE [LARGE SCALE GENOMIC DNA]</scope>
    <source>
        <strain evidence="5">LNB2</strain>
    </source>
</reference>
<evidence type="ECO:0000313" key="5">
    <source>
        <dbReference type="Proteomes" id="UP000198281"/>
    </source>
</evidence>
<evidence type="ECO:0000256" key="1">
    <source>
        <dbReference type="SAM" id="MobiDB-lite"/>
    </source>
</evidence>
<dbReference type="InterPro" id="IPR032710">
    <property type="entry name" value="NTF2-like_dom_sf"/>
</dbReference>
<keyword evidence="2" id="KW-0472">Membrane</keyword>
<feature type="compositionally biased region" description="Polar residues" evidence="1">
    <location>
        <begin position="60"/>
        <end position="70"/>
    </location>
</feature>
<feature type="region of interest" description="Disordered" evidence="1">
    <location>
        <begin position="29"/>
        <end position="80"/>
    </location>
</feature>
<evidence type="ECO:0000259" key="3">
    <source>
        <dbReference type="SMART" id="SM00978"/>
    </source>
</evidence>
<proteinExistence type="predicted"/>
<name>A0A239I0G3_9SPHN</name>
<sequence length="319" mass="33066">MTGKGFQYCGALAMGLAVSVMLATPADARRGGSIGSRGSRTHDAPAATATAPNRVAPVQRSMTENRNPAQGSAAGSPMAKPASAKSGGLAKGLIGGLIAGGLIGALLGNGFGSLAGAGFLMALLQIALIGGLAWFLLRMFRRKPVLAAAHGGGVVSPFSGGLAPTTPASAPSFGAAYAPVARADRDIPIEQSDKVAFERLLTDVQDAFGREDYARLRELTTPEVMSYFAEELSQNATNGRRNQVTGTELIAADVAEAWCEGDTDYATIAMRYASIDIMVDRATGTVIEGDPANATETTELWTFVRKSRDAWRLSAVQAA</sequence>
<dbReference type="PANTHER" id="PTHR41542">
    <property type="entry name" value="BLL5807 PROTEIN"/>
    <property type="match status" value="1"/>
</dbReference>
<dbReference type="Proteomes" id="UP000198281">
    <property type="component" value="Unassembled WGS sequence"/>
</dbReference>
<dbReference type="OrthoDB" id="9780873at2"/>
<keyword evidence="2" id="KW-0812">Transmembrane</keyword>
<keyword evidence="2" id="KW-1133">Transmembrane helix</keyword>
<accession>A0A239I0G3</accession>
<gene>
    <name evidence="4" type="ORF">SAMN06295912_12038</name>
</gene>
<dbReference type="Pfam" id="PF04280">
    <property type="entry name" value="Tim44"/>
    <property type="match status" value="1"/>
</dbReference>
<dbReference type="EMBL" id="FZOS01000020">
    <property type="protein sequence ID" value="SNS87045.1"/>
    <property type="molecule type" value="Genomic_DNA"/>
</dbReference>
<evidence type="ECO:0000256" key="2">
    <source>
        <dbReference type="SAM" id="Phobius"/>
    </source>
</evidence>
<feature type="transmembrane region" description="Helical" evidence="2">
    <location>
        <begin position="114"/>
        <end position="137"/>
    </location>
</feature>
<keyword evidence="5" id="KW-1185">Reference proteome</keyword>
<evidence type="ECO:0000313" key="4">
    <source>
        <dbReference type="EMBL" id="SNS87045.1"/>
    </source>
</evidence>
<dbReference type="InterPro" id="IPR007379">
    <property type="entry name" value="Tim44-like_dom"/>
</dbReference>
<dbReference type="Gene3D" id="3.10.450.240">
    <property type="match status" value="1"/>
</dbReference>
<dbReference type="AlphaFoldDB" id="A0A239I0G3"/>
<feature type="transmembrane region" description="Helical" evidence="2">
    <location>
        <begin position="88"/>
        <end position="108"/>
    </location>
</feature>
<organism evidence="4 5">
    <name type="scientific">Edaphosphingomonas laterariae</name>
    <dbReference type="NCBI Taxonomy" id="861865"/>
    <lineage>
        <taxon>Bacteria</taxon>
        <taxon>Pseudomonadati</taxon>
        <taxon>Pseudomonadota</taxon>
        <taxon>Alphaproteobacteria</taxon>
        <taxon>Sphingomonadales</taxon>
        <taxon>Rhizorhabdaceae</taxon>
        <taxon>Edaphosphingomonas</taxon>
    </lineage>
</organism>
<feature type="domain" description="Tim44-like" evidence="3">
    <location>
        <begin position="173"/>
        <end position="318"/>
    </location>
</feature>
<dbReference type="PANTHER" id="PTHR41542:SF1">
    <property type="entry name" value="BLL5807 PROTEIN"/>
    <property type="match status" value="1"/>
</dbReference>
<dbReference type="SUPFAM" id="SSF54427">
    <property type="entry name" value="NTF2-like"/>
    <property type="match status" value="1"/>
</dbReference>
<protein>
    <submittedName>
        <fullName evidence="4">Predicted lipid-binding transport protein, Tim44 family</fullName>
    </submittedName>
</protein>